<dbReference type="AlphaFoldDB" id="A0A7G2C7Q0"/>
<feature type="compositionally biased region" description="Polar residues" evidence="1">
    <location>
        <begin position="417"/>
        <end position="436"/>
    </location>
</feature>
<evidence type="ECO:0000313" key="2">
    <source>
        <dbReference type="EMBL" id="CAD2215850.1"/>
    </source>
</evidence>
<evidence type="ECO:0000313" key="3">
    <source>
        <dbReference type="Proteomes" id="UP000515908"/>
    </source>
</evidence>
<evidence type="ECO:0000256" key="1">
    <source>
        <dbReference type="SAM" id="MobiDB-lite"/>
    </source>
</evidence>
<proteinExistence type="predicted"/>
<organism evidence="2 3">
    <name type="scientific">Angomonas deanei</name>
    <dbReference type="NCBI Taxonomy" id="59799"/>
    <lineage>
        <taxon>Eukaryota</taxon>
        <taxon>Discoba</taxon>
        <taxon>Euglenozoa</taxon>
        <taxon>Kinetoplastea</taxon>
        <taxon>Metakinetoplastina</taxon>
        <taxon>Trypanosomatida</taxon>
        <taxon>Trypanosomatidae</taxon>
        <taxon>Strigomonadinae</taxon>
        <taxon>Angomonas</taxon>
    </lineage>
</organism>
<keyword evidence="3" id="KW-1185">Reference proteome</keyword>
<gene>
    <name evidence="2" type="ORF">ADEAN_000330800</name>
</gene>
<dbReference type="VEuPathDB" id="TriTrypDB:ADEAN_000330800"/>
<dbReference type="EMBL" id="LR877149">
    <property type="protein sequence ID" value="CAD2215850.1"/>
    <property type="molecule type" value="Genomic_DNA"/>
</dbReference>
<protein>
    <submittedName>
        <fullName evidence="2">Uncharacterized protein</fullName>
    </submittedName>
</protein>
<dbReference type="Proteomes" id="UP000515908">
    <property type="component" value="Chromosome 05"/>
</dbReference>
<name>A0A7G2C7Q0_9TRYP</name>
<reference evidence="2 3" key="1">
    <citation type="submission" date="2020-08" db="EMBL/GenBank/DDBJ databases">
        <authorList>
            <person name="Newling K."/>
            <person name="Davey J."/>
            <person name="Forrester S."/>
        </authorList>
    </citation>
    <scope>NUCLEOTIDE SEQUENCE [LARGE SCALE GENOMIC DNA]</scope>
    <source>
        <strain evidence="3">Crithidia deanei Carvalho (ATCC PRA-265)</strain>
    </source>
</reference>
<sequence>MGEVFTVLLDIAALSILEERGLSSEEPLLLHEGSAVWDGLSHLYIIFYEAFYTVIQEGEMKELSPTNFINKYECPAEQKESFLNVLKGYTSEVEWSELALPPTAPLLEAANSKEDRPSSIGTSAPRSPLHIIRDQWGESPSFVKVSSALSDGFARSAVDWESLSKTVEREFLPVYKRLKRSYAESVSLFYLTWSDFQKSKLPIAFKFSVLVLYCEMLLSGGPINQPALYKLLLESFKALGEDRLAHGSFPFVLLLNQLTLKFVLVYDMHVLVVWELFQQSPHKERILAAYNAVCRTKGCEAAVRLFGRFLEYTKNSEEGNVLSLFVKSLSELLDTHIKPTGPVPGHIQYLLSSTFLRCTTAYLHSLDTTPSVEALDVMRHGVRILNVMSILCDYVFIPERRAHRQAKRCVTVGPTFPSEQASNGGGSSLSPRSTLSKTHKQSF</sequence>
<feature type="region of interest" description="Disordered" evidence="1">
    <location>
        <begin position="414"/>
        <end position="443"/>
    </location>
</feature>
<accession>A0A7G2C7Q0</accession>